<sequence>MLQLISHFRLHTHYNKINVQLGASGAGIDIEDLRADPNHANLLARLTVTFPWWEDLHGWWKNNPRFNDTASMADPGQDFTTPCSFVATLMVTTIFRCCAIHGSPLTS</sequence>
<reference evidence="1 2" key="1">
    <citation type="submission" date="2014-04" db="EMBL/GenBank/DDBJ databases">
        <authorList>
            <consortium name="DOE Joint Genome Institute"/>
            <person name="Kuo A."/>
            <person name="Kohler A."/>
            <person name="Nagy L.G."/>
            <person name="Floudas D."/>
            <person name="Copeland A."/>
            <person name="Barry K.W."/>
            <person name="Cichocki N."/>
            <person name="Veneault-Fourrey C."/>
            <person name="LaButti K."/>
            <person name="Lindquist E.A."/>
            <person name="Lipzen A."/>
            <person name="Lundell T."/>
            <person name="Morin E."/>
            <person name="Murat C."/>
            <person name="Sun H."/>
            <person name="Tunlid A."/>
            <person name="Henrissat B."/>
            <person name="Grigoriev I.V."/>
            <person name="Hibbett D.S."/>
            <person name="Martin F."/>
            <person name="Nordberg H.P."/>
            <person name="Cantor M.N."/>
            <person name="Hua S.X."/>
        </authorList>
    </citation>
    <scope>NUCLEOTIDE SEQUENCE [LARGE SCALE GENOMIC DNA]</scope>
    <source>
        <strain evidence="1 2">Foug A</strain>
    </source>
</reference>
<protein>
    <submittedName>
        <fullName evidence="1">Uncharacterized protein</fullName>
    </submittedName>
</protein>
<dbReference type="HOGENOM" id="CLU_2211530_0_0_1"/>
<dbReference type="InParanoid" id="A0A0C3DYI8"/>
<dbReference type="EMBL" id="KN822057">
    <property type="protein sequence ID" value="KIM60961.1"/>
    <property type="molecule type" value="Genomic_DNA"/>
</dbReference>
<keyword evidence="2" id="KW-1185">Reference proteome</keyword>
<reference evidence="2" key="2">
    <citation type="submission" date="2015-01" db="EMBL/GenBank/DDBJ databases">
        <title>Evolutionary Origins and Diversification of the Mycorrhizal Mutualists.</title>
        <authorList>
            <consortium name="DOE Joint Genome Institute"/>
            <consortium name="Mycorrhizal Genomics Consortium"/>
            <person name="Kohler A."/>
            <person name="Kuo A."/>
            <person name="Nagy L.G."/>
            <person name="Floudas D."/>
            <person name="Copeland A."/>
            <person name="Barry K.W."/>
            <person name="Cichocki N."/>
            <person name="Veneault-Fourrey C."/>
            <person name="LaButti K."/>
            <person name="Lindquist E.A."/>
            <person name="Lipzen A."/>
            <person name="Lundell T."/>
            <person name="Morin E."/>
            <person name="Murat C."/>
            <person name="Riley R."/>
            <person name="Ohm R."/>
            <person name="Sun H."/>
            <person name="Tunlid A."/>
            <person name="Henrissat B."/>
            <person name="Grigoriev I.V."/>
            <person name="Hibbett D.S."/>
            <person name="Martin F."/>
        </authorList>
    </citation>
    <scope>NUCLEOTIDE SEQUENCE [LARGE SCALE GENOMIC DNA]</scope>
    <source>
        <strain evidence="2">Foug A</strain>
    </source>
</reference>
<dbReference type="Proteomes" id="UP000053989">
    <property type="component" value="Unassembled WGS sequence"/>
</dbReference>
<name>A0A0C3DYI8_9AGAM</name>
<evidence type="ECO:0000313" key="1">
    <source>
        <dbReference type="EMBL" id="KIM60961.1"/>
    </source>
</evidence>
<proteinExistence type="predicted"/>
<evidence type="ECO:0000313" key="2">
    <source>
        <dbReference type="Proteomes" id="UP000053989"/>
    </source>
</evidence>
<organism evidence="1 2">
    <name type="scientific">Scleroderma citrinum Foug A</name>
    <dbReference type="NCBI Taxonomy" id="1036808"/>
    <lineage>
        <taxon>Eukaryota</taxon>
        <taxon>Fungi</taxon>
        <taxon>Dikarya</taxon>
        <taxon>Basidiomycota</taxon>
        <taxon>Agaricomycotina</taxon>
        <taxon>Agaricomycetes</taxon>
        <taxon>Agaricomycetidae</taxon>
        <taxon>Boletales</taxon>
        <taxon>Sclerodermatineae</taxon>
        <taxon>Sclerodermataceae</taxon>
        <taxon>Scleroderma</taxon>
    </lineage>
</organism>
<dbReference type="OrthoDB" id="2660902at2759"/>
<dbReference type="STRING" id="1036808.A0A0C3DYI8"/>
<gene>
    <name evidence="1" type="ORF">SCLCIDRAFT_1182632</name>
</gene>
<dbReference type="AlphaFoldDB" id="A0A0C3DYI8"/>
<accession>A0A0C3DYI8</accession>